<evidence type="ECO:0000256" key="1">
    <source>
        <dbReference type="ARBA" id="ARBA00022448"/>
    </source>
</evidence>
<dbReference type="GeneID" id="78084758"/>
<keyword evidence="2" id="KW-0547">Nucleotide-binding</keyword>
<dbReference type="CDD" id="cd03293">
    <property type="entry name" value="ABC_NrtD_SsuB_transporters"/>
    <property type="match status" value="1"/>
</dbReference>
<evidence type="ECO:0000313" key="5">
    <source>
        <dbReference type="EMBL" id="EFV43329.1"/>
    </source>
</evidence>
<dbReference type="SMART" id="SM00382">
    <property type="entry name" value="AAA"/>
    <property type="match status" value="1"/>
</dbReference>
<dbReference type="InterPro" id="IPR003593">
    <property type="entry name" value="AAA+_ATPase"/>
</dbReference>
<dbReference type="SUPFAM" id="SSF52540">
    <property type="entry name" value="P-loop containing nucleoside triphosphate hydrolases"/>
    <property type="match status" value="1"/>
</dbReference>
<sequence length="294" mass="32898">MSDIGMGYGEMQVTNLCKGYGIGPLHKEVIKDCSFTLEKSKLTVLIGPSGCGKSALINMLAGYETPDAGSILIDGEKVSGPGPDRLVVFQETALFPWMTVFENVSYGPRVRGELSGKDLENTTMKLLEMVGLEDFRSKYPSQLSGGMQRRAELVRAMINQPKVMMMDEPFRGLDAMTRALMQEYYVRLFEEHRGTNLFVTSELEEGIFLADRLVVLTNQPCQVKKVMDVNLPRPRTFDMMAMPEYVDIKREVLELLHDEAMKSFATGAVNAADFLEAYSQLGQDQAQPRMEGHK</sequence>
<dbReference type="Pfam" id="PF00005">
    <property type="entry name" value="ABC_tran"/>
    <property type="match status" value="1"/>
</dbReference>
<protein>
    <submittedName>
        <fullName evidence="5">NitT/TauT family transport system ATP-binding protein</fullName>
    </submittedName>
</protein>
<dbReference type="GO" id="GO:0016887">
    <property type="term" value="F:ATP hydrolysis activity"/>
    <property type="evidence" value="ECO:0007669"/>
    <property type="project" value="InterPro"/>
</dbReference>
<dbReference type="PANTHER" id="PTHR42788">
    <property type="entry name" value="TAURINE IMPORT ATP-BINDING PROTEIN-RELATED"/>
    <property type="match status" value="1"/>
</dbReference>
<dbReference type="AlphaFoldDB" id="E5Y9D7"/>
<dbReference type="OrthoDB" id="9809450at2"/>
<dbReference type="InterPro" id="IPR050166">
    <property type="entry name" value="ABC_transporter_ATP-bind"/>
</dbReference>
<dbReference type="InterPro" id="IPR017871">
    <property type="entry name" value="ABC_transporter-like_CS"/>
</dbReference>
<dbReference type="PANTHER" id="PTHR42788:SF13">
    <property type="entry name" value="ALIPHATIC SULFONATES IMPORT ATP-BINDING PROTEIN SSUB"/>
    <property type="match status" value="1"/>
</dbReference>
<proteinExistence type="predicted"/>
<dbReference type="InterPro" id="IPR003439">
    <property type="entry name" value="ABC_transporter-like_ATP-bd"/>
</dbReference>
<dbReference type="STRING" id="563192.HMPREF0179_02852"/>
<dbReference type="Proteomes" id="UP000006034">
    <property type="component" value="Unassembled WGS sequence"/>
</dbReference>
<name>E5Y9D7_BILW3</name>
<evidence type="ECO:0000256" key="2">
    <source>
        <dbReference type="ARBA" id="ARBA00022741"/>
    </source>
</evidence>
<gene>
    <name evidence="5" type="ORF">HMPREF0179_02852</name>
</gene>
<reference evidence="5 6" key="1">
    <citation type="submission" date="2010-10" db="EMBL/GenBank/DDBJ databases">
        <authorList>
            <consortium name="The Broad Institute Genome Sequencing Platform"/>
            <person name="Ward D."/>
            <person name="Earl A."/>
            <person name="Feldgarden M."/>
            <person name="Young S.K."/>
            <person name="Gargeya S."/>
            <person name="Zeng Q."/>
            <person name="Alvarado L."/>
            <person name="Berlin A."/>
            <person name="Bochicchio J."/>
            <person name="Chapman S.B."/>
            <person name="Chen Z."/>
            <person name="Freedman E."/>
            <person name="Gellesch M."/>
            <person name="Goldberg J."/>
            <person name="Griggs A."/>
            <person name="Gujja S."/>
            <person name="Heilman E."/>
            <person name="Heiman D."/>
            <person name="Howarth C."/>
            <person name="Mehta T."/>
            <person name="Neiman D."/>
            <person name="Pearson M."/>
            <person name="Roberts A."/>
            <person name="Saif S."/>
            <person name="Shea T."/>
            <person name="Shenoy N."/>
            <person name="Sisk P."/>
            <person name="Stolte C."/>
            <person name="Sykes S."/>
            <person name="White J."/>
            <person name="Yandava C."/>
            <person name="Allen-Vercoe E."/>
            <person name="Sibley C."/>
            <person name="Ambrose C.E."/>
            <person name="Strauss J."/>
            <person name="Daigneault M."/>
            <person name="Haas B."/>
            <person name="Nusbaum C."/>
            <person name="Birren B."/>
        </authorList>
    </citation>
    <scope>NUCLEOTIDE SEQUENCE [LARGE SCALE GENOMIC DNA]</scope>
    <source>
        <strain evidence="5 6">3_1_6</strain>
    </source>
</reference>
<evidence type="ECO:0000313" key="6">
    <source>
        <dbReference type="Proteomes" id="UP000006034"/>
    </source>
</evidence>
<dbReference type="PROSITE" id="PS00211">
    <property type="entry name" value="ABC_TRANSPORTER_1"/>
    <property type="match status" value="1"/>
</dbReference>
<reference evidence="5 6" key="2">
    <citation type="submission" date="2013-04" db="EMBL/GenBank/DDBJ databases">
        <title>The Genome Sequence of Bilophila wadsworthia 3_1_6.</title>
        <authorList>
            <consortium name="The Broad Institute Genomics Platform"/>
            <person name="Earl A."/>
            <person name="Ward D."/>
            <person name="Feldgarden M."/>
            <person name="Gevers D."/>
            <person name="Sibley C."/>
            <person name="Strauss J."/>
            <person name="Allen-Vercoe E."/>
            <person name="Walker B."/>
            <person name="Young S."/>
            <person name="Zeng Q."/>
            <person name="Gargeya S."/>
            <person name="Fitzgerald M."/>
            <person name="Haas B."/>
            <person name="Abouelleil A."/>
            <person name="Allen A.W."/>
            <person name="Alvarado L."/>
            <person name="Arachchi H.M."/>
            <person name="Berlin A.M."/>
            <person name="Chapman S.B."/>
            <person name="Gainer-Dewar J."/>
            <person name="Goldberg J."/>
            <person name="Griggs A."/>
            <person name="Gujja S."/>
            <person name="Hansen M."/>
            <person name="Howarth C."/>
            <person name="Imamovic A."/>
            <person name="Ireland A."/>
            <person name="Larimer J."/>
            <person name="McCowan C."/>
            <person name="Murphy C."/>
            <person name="Pearson M."/>
            <person name="Poon T.W."/>
            <person name="Priest M."/>
            <person name="Roberts A."/>
            <person name="Saif S."/>
            <person name="Shea T."/>
            <person name="Sisk P."/>
            <person name="Sykes S."/>
            <person name="Wortman J."/>
            <person name="Nusbaum C."/>
            <person name="Birren B."/>
        </authorList>
    </citation>
    <scope>NUCLEOTIDE SEQUENCE [LARGE SCALE GENOMIC DNA]</scope>
    <source>
        <strain evidence="5 6">3_1_6</strain>
    </source>
</reference>
<organism evidence="5 6">
    <name type="scientific">Bilophila wadsworthia (strain 3_1_6)</name>
    <dbReference type="NCBI Taxonomy" id="563192"/>
    <lineage>
        <taxon>Bacteria</taxon>
        <taxon>Pseudomonadati</taxon>
        <taxon>Thermodesulfobacteriota</taxon>
        <taxon>Desulfovibrionia</taxon>
        <taxon>Desulfovibrionales</taxon>
        <taxon>Desulfovibrionaceae</taxon>
        <taxon>Bilophila</taxon>
    </lineage>
</organism>
<dbReference type="EMBL" id="ADCP02000001">
    <property type="protein sequence ID" value="EFV43329.1"/>
    <property type="molecule type" value="Genomic_DNA"/>
</dbReference>
<dbReference type="RefSeq" id="WP_005028991.1">
    <property type="nucleotide sequence ID" value="NZ_KE150238.1"/>
</dbReference>
<accession>E5Y9D7</accession>
<comment type="caution">
    <text evidence="5">The sequence shown here is derived from an EMBL/GenBank/DDBJ whole genome shotgun (WGS) entry which is preliminary data.</text>
</comment>
<dbReference type="eggNOG" id="COG1116">
    <property type="taxonomic scope" value="Bacteria"/>
</dbReference>
<dbReference type="PROSITE" id="PS50893">
    <property type="entry name" value="ABC_TRANSPORTER_2"/>
    <property type="match status" value="1"/>
</dbReference>
<evidence type="ECO:0000256" key="3">
    <source>
        <dbReference type="ARBA" id="ARBA00022840"/>
    </source>
</evidence>
<evidence type="ECO:0000259" key="4">
    <source>
        <dbReference type="PROSITE" id="PS50893"/>
    </source>
</evidence>
<keyword evidence="1" id="KW-0813">Transport</keyword>
<keyword evidence="6" id="KW-1185">Reference proteome</keyword>
<dbReference type="HOGENOM" id="CLU_000604_1_22_7"/>
<dbReference type="Gene3D" id="3.40.50.300">
    <property type="entry name" value="P-loop containing nucleotide triphosphate hydrolases"/>
    <property type="match status" value="1"/>
</dbReference>
<dbReference type="GO" id="GO:0005524">
    <property type="term" value="F:ATP binding"/>
    <property type="evidence" value="ECO:0007669"/>
    <property type="project" value="UniProtKB-KW"/>
</dbReference>
<feature type="domain" description="ABC transporter" evidence="4">
    <location>
        <begin position="11"/>
        <end position="243"/>
    </location>
</feature>
<keyword evidence="3 5" id="KW-0067">ATP-binding</keyword>
<dbReference type="InterPro" id="IPR027417">
    <property type="entry name" value="P-loop_NTPase"/>
</dbReference>